<protein>
    <submittedName>
        <fullName evidence="2">Uncharacterized protein</fullName>
    </submittedName>
</protein>
<evidence type="ECO:0000256" key="1">
    <source>
        <dbReference type="SAM" id="MobiDB-lite"/>
    </source>
</evidence>
<evidence type="ECO:0000313" key="2">
    <source>
        <dbReference type="EMBL" id="KAK8225964.1"/>
    </source>
</evidence>
<organism evidence="2 3">
    <name type="scientific">Phyllosticta capitalensis</name>
    <dbReference type="NCBI Taxonomy" id="121624"/>
    <lineage>
        <taxon>Eukaryota</taxon>
        <taxon>Fungi</taxon>
        <taxon>Dikarya</taxon>
        <taxon>Ascomycota</taxon>
        <taxon>Pezizomycotina</taxon>
        <taxon>Dothideomycetes</taxon>
        <taxon>Dothideomycetes incertae sedis</taxon>
        <taxon>Botryosphaeriales</taxon>
        <taxon>Phyllostictaceae</taxon>
        <taxon>Phyllosticta</taxon>
    </lineage>
</organism>
<gene>
    <name evidence="2" type="ORF">HDK90DRAFT_71725</name>
</gene>
<dbReference type="PANTHER" id="PTHR40642:SF1">
    <property type="entry name" value="YALI0F31295P"/>
    <property type="match status" value="1"/>
</dbReference>
<keyword evidence="3" id="KW-1185">Reference proteome</keyword>
<proteinExistence type="predicted"/>
<dbReference type="EMBL" id="JBBWRZ010000011">
    <property type="protein sequence ID" value="KAK8225964.1"/>
    <property type="molecule type" value="Genomic_DNA"/>
</dbReference>
<accession>A0ABR1YD23</accession>
<feature type="region of interest" description="Disordered" evidence="1">
    <location>
        <begin position="151"/>
        <end position="228"/>
    </location>
</feature>
<feature type="compositionally biased region" description="Basic and acidic residues" evidence="1">
    <location>
        <begin position="50"/>
        <end position="65"/>
    </location>
</feature>
<evidence type="ECO:0000313" key="3">
    <source>
        <dbReference type="Proteomes" id="UP001492380"/>
    </source>
</evidence>
<comment type="caution">
    <text evidence="2">The sequence shown here is derived from an EMBL/GenBank/DDBJ whole genome shotgun (WGS) entry which is preliminary data.</text>
</comment>
<feature type="compositionally biased region" description="Basic and acidic residues" evidence="1">
    <location>
        <begin position="151"/>
        <end position="177"/>
    </location>
</feature>
<feature type="compositionally biased region" description="Polar residues" evidence="1">
    <location>
        <begin position="188"/>
        <end position="197"/>
    </location>
</feature>
<dbReference type="Proteomes" id="UP001492380">
    <property type="component" value="Unassembled WGS sequence"/>
</dbReference>
<dbReference type="Pfam" id="PF12720">
    <property type="entry name" value="DUF3807"/>
    <property type="match status" value="1"/>
</dbReference>
<dbReference type="InterPro" id="IPR024526">
    <property type="entry name" value="DUF3807"/>
</dbReference>
<feature type="region of interest" description="Disordered" evidence="1">
    <location>
        <begin position="50"/>
        <end position="69"/>
    </location>
</feature>
<dbReference type="PANTHER" id="PTHR40642">
    <property type="entry name" value="YALI0F31295P"/>
    <property type="match status" value="1"/>
</dbReference>
<sequence length="247" mass="27936">MKVPAVTVDDMCDFHAKHFPNAPVPGDFFSHQQAHPDSAKCVAEKKPMKEEIVGKEEPEPQHDDDLGYYPDGVKRTLTDDEISVFRHSEVHRLYTQLLEHASEAAERRLAALEEAQAGLNAPSEDEYVPSPHREPEAAVAENVAVEKTVEIVEGDEARQETKQEAMEEITQESKQEATQEDEPEIIQAKNTNQQTAARRSPQVPHDGNARNNGLKKRKRANEADHHTYRRIAREMDDVKAVEVELDY</sequence>
<name>A0ABR1YD23_9PEZI</name>
<reference evidence="2 3" key="1">
    <citation type="submission" date="2024-04" db="EMBL/GenBank/DDBJ databases">
        <title>Phyllosticta paracitricarpa is synonymous to the EU quarantine fungus P. citricarpa based on phylogenomic analyses.</title>
        <authorList>
            <consortium name="Lawrence Berkeley National Laboratory"/>
            <person name="Van Ingen-Buijs V.A."/>
            <person name="Van Westerhoven A.C."/>
            <person name="Haridas S."/>
            <person name="Skiadas P."/>
            <person name="Martin F."/>
            <person name="Groenewald J.Z."/>
            <person name="Crous P.W."/>
            <person name="Seidl M.F."/>
        </authorList>
    </citation>
    <scope>NUCLEOTIDE SEQUENCE [LARGE SCALE GENOMIC DNA]</scope>
    <source>
        <strain evidence="2 3">CBS 123374</strain>
    </source>
</reference>